<dbReference type="CDD" id="cd04171">
    <property type="entry name" value="SelB"/>
    <property type="match status" value="1"/>
</dbReference>
<dbReference type="NCBIfam" id="TIGR00475">
    <property type="entry name" value="selB"/>
    <property type="match status" value="1"/>
</dbReference>
<dbReference type="SUPFAM" id="SSF46785">
    <property type="entry name" value="Winged helix' DNA-binding domain"/>
    <property type="match status" value="3"/>
</dbReference>
<dbReference type="EMBL" id="DWUQ01000193">
    <property type="protein sequence ID" value="HJD45177.1"/>
    <property type="molecule type" value="Genomic_DNA"/>
</dbReference>
<dbReference type="InterPro" id="IPR027417">
    <property type="entry name" value="P-loop_NTPase"/>
</dbReference>
<dbReference type="GO" id="GO:0005737">
    <property type="term" value="C:cytoplasm"/>
    <property type="evidence" value="ECO:0007669"/>
    <property type="project" value="UniProtKB-SubCell"/>
</dbReference>
<evidence type="ECO:0000256" key="4">
    <source>
        <dbReference type="ARBA" id="ARBA00022917"/>
    </source>
</evidence>
<gene>
    <name evidence="7" type="primary">selB</name>
    <name evidence="7" type="ORF">H9906_09170</name>
</gene>
<dbReference type="SUPFAM" id="SSF50465">
    <property type="entry name" value="EF-Tu/eEF-1alpha/eIF2-gamma C-terminal domain"/>
    <property type="match status" value="1"/>
</dbReference>
<evidence type="ECO:0000256" key="3">
    <source>
        <dbReference type="ARBA" id="ARBA00022741"/>
    </source>
</evidence>
<dbReference type="InterPro" id="IPR031157">
    <property type="entry name" value="G_TR_CS"/>
</dbReference>
<reference evidence="7" key="2">
    <citation type="submission" date="2021-04" db="EMBL/GenBank/DDBJ databases">
        <authorList>
            <person name="Gilroy R."/>
        </authorList>
    </citation>
    <scope>NUCLEOTIDE SEQUENCE</scope>
    <source>
        <strain evidence="7">9264</strain>
    </source>
</reference>
<dbReference type="Pfam" id="PF09107">
    <property type="entry name" value="WHD_3rd_SelB"/>
    <property type="match status" value="1"/>
</dbReference>
<name>A0A9D2ZPN6_9BURK</name>
<protein>
    <submittedName>
        <fullName evidence="7">Selenocysteine-specific translation elongation factor</fullName>
    </submittedName>
</protein>
<evidence type="ECO:0000256" key="2">
    <source>
        <dbReference type="ARBA" id="ARBA00022490"/>
    </source>
</evidence>
<accession>A0A9D2ZPN6</accession>
<dbReference type="SUPFAM" id="SSF50447">
    <property type="entry name" value="Translation proteins"/>
    <property type="match status" value="1"/>
</dbReference>
<dbReference type="InterPro" id="IPR009000">
    <property type="entry name" value="Transl_B-barrel_sf"/>
</dbReference>
<comment type="subcellular location">
    <subcellularLocation>
        <location evidence="1">Cytoplasm</location>
    </subcellularLocation>
</comment>
<dbReference type="SUPFAM" id="SSF52540">
    <property type="entry name" value="P-loop containing nucleoside triphosphate hydrolases"/>
    <property type="match status" value="1"/>
</dbReference>
<evidence type="ECO:0000256" key="5">
    <source>
        <dbReference type="ARBA" id="ARBA00023134"/>
    </source>
</evidence>
<dbReference type="InterPro" id="IPR009001">
    <property type="entry name" value="Transl_elong_EF1A/Init_IF2_C"/>
</dbReference>
<dbReference type="GO" id="GO:0003924">
    <property type="term" value="F:GTPase activity"/>
    <property type="evidence" value="ECO:0007669"/>
    <property type="project" value="InterPro"/>
</dbReference>
<dbReference type="PRINTS" id="PR00315">
    <property type="entry name" value="ELONGATNFCT"/>
</dbReference>
<evidence type="ECO:0000256" key="1">
    <source>
        <dbReference type="ARBA" id="ARBA00004496"/>
    </source>
</evidence>
<keyword evidence="3" id="KW-0547">Nucleotide-binding</keyword>
<dbReference type="InterPro" id="IPR050055">
    <property type="entry name" value="EF-Tu_GTPase"/>
</dbReference>
<evidence type="ECO:0000313" key="8">
    <source>
        <dbReference type="Proteomes" id="UP000823889"/>
    </source>
</evidence>
<dbReference type="Pfam" id="PF25461">
    <property type="entry name" value="Beta-barrel_SelB"/>
    <property type="match status" value="1"/>
</dbReference>
<dbReference type="InterPro" id="IPR004535">
    <property type="entry name" value="Transl_elong_SelB"/>
</dbReference>
<dbReference type="AlphaFoldDB" id="A0A9D2ZPN6"/>
<evidence type="ECO:0000259" key="6">
    <source>
        <dbReference type="PROSITE" id="PS51722"/>
    </source>
</evidence>
<keyword evidence="2" id="KW-0963">Cytoplasm</keyword>
<dbReference type="PANTHER" id="PTHR43721">
    <property type="entry name" value="ELONGATION FACTOR TU-RELATED"/>
    <property type="match status" value="1"/>
</dbReference>
<dbReference type="Gene3D" id="1.10.10.10">
    <property type="entry name" value="Winged helix-like DNA-binding domain superfamily/Winged helix DNA-binding domain"/>
    <property type="match status" value="3"/>
</dbReference>
<dbReference type="InterPro" id="IPR036388">
    <property type="entry name" value="WH-like_DNA-bd_sf"/>
</dbReference>
<dbReference type="Pfam" id="PF09106">
    <property type="entry name" value="WHD_2nd_SelB"/>
    <property type="match status" value="1"/>
</dbReference>
<sequence length="651" mass="72101">MIVGTAGHIDHGKTTLVAALTGVDTDRLTEEKKRGISIELGYAYWPIDDQHRVGFIDVPGHEKLVHTMVAGATGIDVAMLVVAADDGIMPQTLEHLAILELLGLQQGVVVLTKADRVSPETLAQRQYALQQQLQTSFLADAPVFTVNAVNPEDKGLEALKRHLQDQAVHTVPVAHNEGFFRLAIDRAFSLAGHGTVVTGTVFGGQLDLSQSAPIQDVRLWPANTPVRIRRLHAQNQLATRATTGQRCAVNVAGVALEQIERGHWLAEAGCFEPSYRIDVAIRLLPDANLPMKTWSPWHVHFGAAHYVAHAVPLDTDTVQPGETALVQFVFTEPVCALPGDRLILRDAQARSTVGGGRVLDPNAPDRKRRAVARVAWLKAIEVWLEQGNLEPLLNLSPFGLDEAWLRRLTHNQLGRLTPDITGDAQWFESLRPPHTRTLIQPQSLQALENHVLQQLQSFHAQHPDEPGVGSNRLRRMCFPTMPPSLWEALVAALLDSGRLARHGAWLHQPEHQVQLPAKDQALAQAVLKASLTGHFDPPWMRDLAEQLEVPEPEMRRLLKRLARAGALFEVVPDLFYHAKVIAELAEVLEQLSQSAVHTPSTAMAFRDATGLGRKRSVQILEFFDRVGYTRRVRNHRVLRSEAWPEPATILD</sequence>
<dbReference type="InterPro" id="IPR036390">
    <property type="entry name" value="WH_DNA-bd_sf"/>
</dbReference>
<dbReference type="InterPro" id="IPR000795">
    <property type="entry name" value="T_Tr_GTP-bd_dom"/>
</dbReference>
<reference evidence="7" key="1">
    <citation type="journal article" date="2021" name="PeerJ">
        <title>Extensive microbial diversity within the chicken gut microbiome revealed by metagenomics and culture.</title>
        <authorList>
            <person name="Gilroy R."/>
            <person name="Ravi A."/>
            <person name="Getino M."/>
            <person name="Pursley I."/>
            <person name="Horton D.L."/>
            <person name="Alikhan N.F."/>
            <person name="Baker D."/>
            <person name="Gharbi K."/>
            <person name="Hall N."/>
            <person name="Watson M."/>
            <person name="Adriaenssens E.M."/>
            <person name="Foster-Nyarko E."/>
            <person name="Jarju S."/>
            <person name="Secka A."/>
            <person name="Antonio M."/>
            <person name="Oren A."/>
            <person name="Chaudhuri R.R."/>
            <person name="La Ragione R."/>
            <person name="Hildebrand F."/>
            <person name="Pallen M.J."/>
        </authorList>
    </citation>
    <scope>NUCLEOTIDE SEQUENCE</scope>
    <source>
        <strain evidence="7">9264</strain>
    </source>
</reference>
<dbReference type="GO" id="GO:0001514">
    <property type="term" value="P:selenocysteine incorporation"/>
    <property type="evidence" value="ECO:0007669"/>
    <property type="project" value="InterPro"/>
</dbReference>
<dbReference type="Pfam" id="PF00009">
    <property type="entry name" value="GTP_EFTU"/>
    <property type="match status" value="1"/>
</dbReference>
<evidence type="ECO:0000313" key="7">
    <source>
        <dbReference type="EMBL" id="HJD45177.1"/>
    </source>
</evidence>
<dbReference type="Proteomes" id="UP000823889">
    <property type="component" value="Unassembled WGS sequence"/>
</dbReference>
<keyword evidence="5" id="KW-0342">GTP-binding</keyword>
<dbReference type="PANTHER" id="PTHR43721:SF22">
    <property type="entry name" value="ELONGATION FACTOR TU, MITOCHONDRIAL"/>
    <property type="match status" value="1"/>
</dbReference>
<dbReference type="PROSITE" id="PS00301">
    <property type="entry name" value="G_TR_1"/>
    <property type="match status" value="1"/>
</dbReference>
<dbReference type="InterPro" id="IPR048931">
    <property type="entry name" value="WHD_2nd_SelB_bact"/>
</dbReference>
<keyword evidence="7" id="KW-0251">Elongation factor</keyword>
<proteinExistence type="predicted"/>
<organism evidence="7 8">
    <name type="scientific">Candidatus Paenalcaligenes intestinipullorum</name>
    <dbReference type="NCBI Taxonomy" id="2838718"/>
    <lineage>
        <taxon>Bacteria</taxon>
        <taxon>Pseudomonadati</taxon>
        <taxon>Pseudomonadota</taxon>
        <taxon>Betaproteobacteria</taxon>
        <taxon>Burkholderiales</taxon>
        <taxon>Alcaligenaceae</taxon>
        <taxon>Paenalcaligenes</taxon>
    </lineage>
</organism>
<dbReference type="InterPro" id="IPR015190">
    <property type="entry name" value="Elong_fac_SelB-wing-hlx_typ-2"/>
</dbReference>
<dbReference type="GO" id="GO:0005525">
    <property type="term" value="F:GTP binding"/>
    <property type="evidence" value="ECO:0007669"/>
    <property type="project" value="UniProtKB-KW"/>
</dbReference>
<dbReference type="InterPro" id="IPR057335">
    <property type="entry name" value="Beta-barrel_SelB"/>
</dbReference>
<dbReference type="InterPro" id="IPR015191">
    <property type="entry name" value="SelB_WHD4"/>
</dbReference>
<dbReference type="Pfam" id="PF21214">
    <property type="entry name" value="WHD_2nd_SelB_bact"/>
    <property type="match status" value="1"/>
</dbReference>
<dbReference type="GO" id="GO:0003723">
    <property type="term" value="F:RNA binding"/>
    <property type="evidence" value="ECO:0007669"/>
    <property type="project" value="InterPro"/>
</dbReference>
<comment type="caution">
    <text evidence="7">The sequence shown here is derived from an EMBL/GenBank/DDBJ whole genome shotgun (WGS) entry which is preliminary data.</text>
</comment>
<dbReference type="CDD" id="cd15491">
    <property type="entry name" value="selB_III"/>
    <property type="match status" value="1"/>
</dbReference>
<dbReference type="Gene3D" id="2.40.30.10">
    <property type="entry name" value="Translation factors"/>
    <property type="match status" value="1"/>
</dbReference>
<dbReference type="Gene3D" id="3.40.50.300">
    <property type="entry name" value="P-loop containing nucleotide triphosphate hydrolases"/>
    <property type="match status" value="1"/>
</dbReference>
<keyword evidence="4" id="KW-0648">Protein biosynthesis</keyword>
<feature type="domain" description="Tr-type G" evidence="6">
    <location>
        <begin position="1"/>
        <end position="173"/>
    </location>
</feature>
<dbReference type="GO" id="GO:0003746">
    <property type="term" value="F:translation elongation factor activity"/>
    <property type="evidence" value="ECO:0007669"/>
    <property type="project" value="UniProtKB-KW"/>
</dbReference>
<dbReference type="PROSITE" id="PS51722">
    <property type="entry name" value="G_TR_2"/>
    <property type="match status" value="1"/>
</dbReference>